<evidence type="ECO:0000256" key="1">
    <source>
        <dbReference type="ARBA" id="ARBA00009995"/>
    </source>
</evidence>
<dbReference type="InterPro" id="IPR002213">
    <property type="entry name" value="UDP_glucos_trans"/>
</dbReference>
<dbReference type="CDD" id="cd03784">
    <property type="entry name" value="GT1_Gtf-like"/>
    <property type="match status" value="1"/>
</dbReference>
<dbReference type="InterPro" id="IPR035595">
    <property type="entry name" value="UDP_glycos_trans_CS"/>
</dbReference>
<keyword evidence="2 3" id="KW-0808">Transferase</keyword>
<name>A0ABC9D7Y7_9POAL</name>
<reference evidence="6" key="1">
    <citation type="submission" date="2024-06" db="EMBL/GenBank/DDBJ databases">
        <authorList>
            <person name="Ryan C."/>
        </authorList>
    </citation>
    <scope>NUCLEOTIDE SEQUENCE [LARGE SCALE GENOMIC DNA]</scope>
</reference>
<evidence type="ECO:0000256" key="4">
    <source>
        <dbReference type="RuleBase" id="RU362057"/>
    </source>
</evidence>
<gene>
    <name evidence="5" type="ORF">URODEC1_LOCUS82634</name>
</gene>
<keyword evidence="3" id="KW-0328">Glycosyltransferase</keyword>
<dbReference type="PANTHER" id="PTHR48047:SF231">
    <property type="entry name" value="GLYCOSYLTRANSFERASE"/>
    <property type="match status" value="1"/>
</dbReference>
<accession>A0ABC9D7Y7</accession>
<dbReference type="PANTHER" id="PTHR48047">
    <property type="entry name" value="GLYCOSYLTRANSFERASE"/>
    <property type="match status" value="1"/>
</dbReference>
<reference evidence="5 6" key="2">
    <citation type="submission" date="2024-10" db="EMBL/GenBank/DDBJ databases">
        <authorList>
            <person name="Ryan C."/>
        </authorList>
    </citation>
    <scope>NUCLEOTIDE SEQUENCE [LARGE SCALE GENOMIC DNA]</scope>
</reference>
<keyword evidence="6" id="KW-1185">Reference proteome</keyword>
<proteinExistence type="inferred from homology"/>
<dbReference type="GO" id="GO:0016757">
    <property type="term" value="F:glycosyltransferase activity"/>
    <property type="evidence" value="ECO:0007669"/>
    <property type="project" value="UniProtKB-KW"/>
</dbReference>
<dbReference type="EMBL" id="OZ075141">
    <property type="protein sequence ID" value="CAL5033344.1"/>
    <property type="molecule type" value="Genomic_DNA"/>
</dbReference>
<dbReference type="PROSITE" id="PS00375">
    <property type="entry name" value="UDPGT"/>
    <property type="match status" value="1"/>
</dbReference>
<comment type="similarity">
    <text evidence="1 3">Belongs to the UDP-glycosyltransferase family.</text>
</comment>
<dbReference type="FunFam" id="3.40.50.2000:FF:000064">
    <property type="entry name" value="Glycosyltransferase"/>
    <property type="match status" value="1"/>
</dbReference>
<dbReference type="EC" id="2.4.1.-" evidence="4"/>
<dbReference type="SUPFAM" id="SSF53756">
    <property type="entry name" value="UDP-Glycosyltransferase/glycogen phosphorylase"/>
    <property type="match status" value="1"/>
</dbReference>
<sequence>MHLILAPFPAQGHFAAFLSLADCLHVARPSALITLVSTPGNVSNLHAAAAAAKPFLRFHALPFSPEEHGLPAGTQSADAVHAAFDAFLNGVRAGGAPVVVVADPFLAWTSAVARRHGARHAFFDSCSAYGSAVYHSLWNHLPHLLAPPDAGAFCLLDHTEVTVYRSQLPSHFLLAYVSPIRDTDTAILMLMSGRLGGCELEPAGLRMLRRALGVPVLPIGPLLCVPTRHVSHRDPDTDSDSIIRWLDARDRSSVLYISFGSQNSLRPEQMMELAAALEITCRPFVWAFRPPITFDYDDSDKWLPEGFEERARAGDRGLLVRGWVPQLRILAHASTGAFLSHCGWNSVLESAAHSVPVIGWPLQGDQFFNCKMLEEEWGTCLEAARGNMKGSLAVKRARLAEAVEAVLGGTEKGAEMRRRARGIQELIGRAQTTQDNGGSSAQTLEEEFFTLMLRGAAAEEC</sequence>
<dbReference type="AlphaFoldDB" id="A0ABC9D7Y7"/>
<organism evidence="5 6">
    <name type="scientific">Urochloa decumbens</name>
    <dbReference type="NCBI Taxonomy" id="240449"/>
    <lineage>
        <taxon>Eukaryota</taxon>
        <taxon>Viridiplantae</taxon>
        <taxon>Streptophyta</taxon>
        <taxon>Embryophyta</taxon>
        <taxon>Tracheophyta</taxon>
        <taxon>Spermatophyta</taxon>
        <taxon>Magnoliopsida</taxon>
        <taxon>Liliopsida</taxon>
        <taxon>Poales</taxon>
        <taxon>Poaceae</taxon>
        <taxon>PACMAD clade</taxon>
        <taxon>Panicoideae</taxon>
        <taxon>Panicodae</taxon>
        <taxon>Paniceae</taxon>
        <taxon>Melinidinae</taxon>
        <taxon>Urochloa</taxon>
    </lineage>
</organism>
<evidence type="ECO:0000313" key="5">
    <source>
        <dbReference type="EMBL" id="CAL5033344.1"/>
    </source>
</evidence>
<dbReference type="Gene3D" id="3.40.50.2000">
    <property type="entry name" value="Glycogen Phosphorylase B"/>
    <property type="match status" value="2"/>
</dbReference>
<evidence type="ECO:0000256" key="2">
    <source>
        <dbReference type="ARBA" id="ARBA00022679"/>
    </source>
</evidence>
<dbReference type="Pfam" id="PF00201">
    <property type="entry name" value="UDPGT"/>
    <property type="match status" value="1"/>
</dbReference>
<evidence type="ECO:0000313" key="6">
    <source>
        <dbReference type="Proteomes" id="UP001497457"/>
    </source>
</evidence>
<dbReference type="Proteomes" id="UP001497457">
    <property type="component" value="Chromosome 31b"/>
</dbReference>
<protein>
    <recommendedName>
        <fullName evidence="4">Glycosyltransferase</fullName>
        <ecNumber evidence="4">2.4.1.-</ecNumber>
    </recommendedName>
</protein>
<evidence type="ECO:0000256" key="3">
    <source>
        <dbReference type="RuleBase" id="RU003718"/>
    </source>
</evidence>